<evidence type="ECO:0000313" key="3">
    <source>
        <dbReference type="Proteomes" id="UP001107961"/>
    </source>
</evidence>
<sequence length="197" mass="21206">MRSLLTVLIAALVVSGCALSPQRIEVDPQVQVKASNVGHNRSIQVLGVDSRGKNEFGSRGGVYDETALLIPSNDIKAVIADTVRNGLQSLGFNAFNPGGDATTLEVRLEQLDYIPEPGSVVNRVDLNLVLQAEARRGPTTHTGTYKSSVEHKTPFTPSLAQNRQMINDILAKAIERLLQDPEMLAFLAGADFPGDSE</sequence>
<evidence type="ECO:0000313" key="2">
    <source>
        <dbReference type="EMBL" id="MCE7509900.1"/>
    </source>
</evidence>
<keyword evidence="2" id="KW-0449">Lipoprotein</keyword>
<dbReference type="Proteomes" id="UP001107961">
    <property type="component" value="Unassembled WGS sequence"/>
</dbReference>
<feature type="signal peptide" evidence="1">
    <location>
        <begin position="1"/>
        <end position="20"/>
    </location>
</feature>
<keyword evidence="1" id="KW-0732">Signal</keyword>
<reference evidence="2" key="1">
    <citation type="submission" date="2022-01" db="EMBL/GenBank/DDBJ databases">
        <authorList>
            <person name="Karlyshev A.V."/>
            <person name="Jaspars M."/>
        </authorList>
    </citation>
    <scope>NUCLEOTIDE SEQUENCE</scope>
    <source>
        <strain evidence="2">AGSA3-2</strain>
    </source>
</reference>
<protein>
    <submittedName>
        <fullName evidence="2">YajG family lipoprotein</fullName>
    </submittedName>
</protein>
<dbReference type="KEGG" id="axe:P40_17960"/>
<accession>A0A9Q3W3F8</accession>
<name>A0A9Q3W3F8_9GAMM</name>
<dbReference type="PROSITE" id="PS51257">
    <property type="entry name" value="PROKAR_LIPOPROTEIN"/>
    <property type="match status" value="1"/>
</dbReference>
<dbReference type="InterPro" id="IPR005619">
    <property type="entry name" value="Uncharacterised_YajG"/>
</dbReference>
<dbReference type="GeneID" id="94688202"/>
<evidence type="ECO:0000256" key="1">
    <source>
        <dbReference type="SAM" id="SignalP"/>
    </source>
</evidence>
<proteinExistence type="predicted"/>
<dbReference type="RefSeq" id="WP_055099451.1">
    <property type="nucleotide sequence ID" value="NZ_CBDDTQ010000006.1"/>
</dbReference>
<organism evidence="2 3">
    <name type="scientific">Alloalcanivorax xenomutans</name>
    <dbReference type="NCBI Taxonomy" id="1094342"/>
    <lineage>
        <taxon>Bacteria</taxon>
        <taxon>Pseudomonadati</taxon>
        <taxon>Pseudomonadota</taxon>
        <taxon>Gammaproteobacteria</taxon>
        <taxon>Oceanospirillales</taxon>
        <taxon>Alcanivoracaceae</taxon>
        <taxon>Alloalcanivorax</taxon>
    </lineage>
</organism>
<dbReference type="AlphaFoldDB" id="A0A9Q3W3F8"/>
<comment type="caution">
    <text evidence="2">The sequence shown here is derived from an EMBL/GenBank/DDBJ whole genome shotgun (WGS) entry which is preliminary data.</text>
</comment>
<gene>
    <name evidence="2" type="ORF">LZG35_14775</name>
</gene>
<dbReference type="Pfam" id="PF03923">
    <property type="entry name" value="Lipoprotein_16"/>
    <property type="match status" value="1"/>
</dbReference>
<keyword evidence="3" id="KW-1185">Reference proteome</keyword>
<dbReference type="EMBL" id="JAJVKT010000018">
    <property type="protein sequence ID" value="MCE7509900.1"/>
    <property type="molecule type" value="Genomic_DNA"/>
</dbReference>
<feature type="chain" id="PRO_5040130411" evidence="1">
    <location>
        <begin position="21"/>
        <end position="197"/>
    </location>
</feature>